<keyword evidence="4" id="KW-0804">Transcription</keyword>
<evidence type="ECO:0000259" key="5">
    <source>
        <dbReference type="Pfam" id="PF03466"/>
    </source>
</evidence>
<evidence type="ECO:0000313" key="6">
    <source>
        <dbReference type="EMBL" id="TSJ90397.1"/>
    </source>
</evidence>
<keyword evidence="3" id="KW-0238">DNA-binding</keyword>
<feature type="domain" description="LysR substrate-binding" evidence="5">
    <location>
        <begin position="5"/>
        <end position="122"/>
    </location>
</feature>
<dbReference type="PANTHER" id="PTHR30346">
    <property type="entry name" value="TRANSCRIPTIONAL DUAL REGULATOR HCAR-RELATED"/>
    <property type="match status" value="1"/>
</dbReference>
<dbReference type="PANTHER" id="PTHR30346:SF28">
    <property type="entry name" value="HTH-TYPE TRANSCRIPTIONAL REGULATOR CYNR"/>
    <property type="match status" value="1"/>
</dbReference>
<dbReference type="AlphaFoldDB" id="A0A556RNA7"/>
<comment type="similarity">
    <text evidence="1">Belongs to the LysR transcriptional regulatory family.</text>
</comment>
<accession>A0A556RNA7</accession>
<dbReference type="InterPro" id="IPR005119">
    <property type="entry name" value="LysR_subst-bd"/>
</dbReference>
<organism evidence="6 7">
    <name type="scientific">Gilliamella apicola</name>
    <dbReference type="NCBI Taxonomy" id="1196095"/>
    <lineage>
        <taxon>Bacteria</taxon>
        <taxon>Pseudomonadati</taxon>
        <taxon>Pseudomonadota</taxon>
        <taxon>Gammaproteobacteria</taxon>
        <taxon>Orbales</taxon>
        <taxon>Orbaceae</taxon>
        <taxon>Gilliamella</taxon>
    </lineage>
</organism>
<sequence>MTKQLPSSEQINQLMQGELDIGFVRMPVSESLHSISLFKEYIVLAVPNEVKVSSGNINEILATHPLLQINPSLAPCLAEQTTLLLEEINAKLKPGGSTNDLPTLLALIAAKNGIAFVPANVRHFYLRG</sequence>
<dbReference type="Pfam" id="PF03466">
    <property type="entry name" value="LysR_substrate"/>
    <property type="match status" value="1"/>
</dbReference>
<evidence type="ECO:0000256" key="2">
    <source>
        <dbReference type="ARBA" id="ARBA00023015"/>
    </source>
</evidence>
<dbReference type="GO" id="GO:0003677">
    <property type="term" value="F:DNA binding"/>
    <property type="evidence" value="ECO:0007669"/>
    <property type="project" value="UniProtKB-KW"/>
</dbReference>
<dbReference type="Gene3D" id="3.40.190.10">
    <property type="entry name" value="Periplasmic binding protein-like II"/>
    <property type="match status" value="2"/>
</dbReference>
<reference evidence="6 7" key="1">
    <citation type="submission" date="2019-07" db="EMBL/GenBank/DDBJ databases">
        <title>Gilliamella genomes.</title>
        <authorList>
            <person name="Zheng H."/>
        </authorList>
    </citation>
    <scope>NUCLEOTIDE SEQUENCE [LARGE SCALE GENOMIC DNA]</scope>
    <source>
        <strain evidence="6 7">W8131</strain>
    </source>
</reference>
<dbReference type="Proteomes" id="UP000319138">
    <property type="component" value="Unassembled WGS sequence"/>
</dbReference>
<evidence type="ECO:0000256" key="3">
    <source>
        <dbReference type="ARBA" id="ARBA00023125"/>
    </source>
</evidence>
<dbReference type="GO" id="GO:0032993">
    <property type="term" value="C:protein-DNA complex"/>
    <property type="evidence" value="ECO:0007669"/>
    <property type="project" value="TreeGrafter"/>
</dbReference>
<evidence type="ECO:0000256" key="4">
    <source>
        <dbReference type="ARBA" id="ARBA00023163"/>
    </source>
</evidence>
<name>A0A556RNA7_9GAMM</name>
<comment type="caution">
    <text evidence="6">The sequence shown here is derived from an EMBL/GenBank/DDBJ whole genome shotgun (WGS) entry which is preliminary data.</text>
</comment>
<gene>
    <name evidence="6" type="ORF">FPQ14_04845</name>
</gene>
<keyword evidence="2" id="KW-0805">Transcription regulation</keyword>
<dbReference type="EMBL" id="VMHL01000002">
    <property type="protein sequence ID" value="TSJ90397.1"/>
    <property type="molecule type" value="Genomic_DNA"/>
</dbReference>
<evidence type="ECO:0000313" key="7">
    <source>
        <dbReference type="Proteomes" id="UP000319138"/>
    </source>
</evidence>
<dbReference type="RefSeq" id="WP_144188896.1">
    <property type="nucleotide sequence ID" value="NZ_VMHL01000002.1"/>
</dbReference>
<evidence type="ECO:0000256" key="1">
    <source>
        <dbReference type="ARBA" id="ARBA00009437"/>
    </source>
</evidence>
<proteinExistence type="inferred from homology"/>
<protein>
    <recommendedName>
        <fullName evidence="5">LysR substrate-binding domain-containing protein</fullName>
    </recommendedName>
</protein>
<dbReference type="GO" id="GO:0003700">
    <property type="term" value="F:DNA-binding transcription factor activity"/>
    <property type="evidence" value="ECO:0007669"/>
    <property type="project" value="TreeGrafter"/>
</dbReference>
<dbReference type="SUPFAM" id="SSF53850">
    <property type="entry name" value="Periplasmic binding protein-like II"/>
    <property type="match status" value="1"/>
</dbReference>